<evidence type="ECO:0000256" key="1">
    <source>
        <dbReference type="ARBA" id="ARBA00007596"/>
    </source>
</evidence>
<dbReference type="AlphaFoldDB" id="A0A5C5E5U6"/>
<dbReference type="NCBIfam" id="TIGR01023">
    <property type="entry name" value="rpmG_bact"/>
    <property type="match status" value="1"/>
</dbReference>
<dbReference type="GO" id="GO:0005840">
    <property type="term" value="C:ribosome"/>
    <property type="evidence" value="ECO:0007669"/>
    <property type="project" value="UniProtKB-KW"/>
</dbReference>
<keyword evidence="3 5" id="KW-0687">Ribonucleoprotein</keyword>
<dbReference type="GO" id="GO:0005737">
    <property type="term" value="C:cytoplasm"/>
    <property type="evidence" value="ECO:0007669"/>
    <property type="project" value="UniProtKB-ARBA"/>
</dbReference>
<dbReference type="GO" id="GO:0006412">
    <property type="term" value="P:translation"/>
    <property type="evidence" value="ECO:0007669"/>
    <property type="project" value="UniProtKB-UniRule"/>
</dbReference>
<dbReference type="InterPro" id="IPR038584">
    <property type="entry name" value="Ribosomal_bL33_sf"/>
</dbReference>
<dbReference type="EMBL" id="VENO01000004">
    <property type="protein sequence ID" value="TNV68329.1"/>
    <property type="molecule type" value="Genomic_DNA"/>
</dbReference>
<dbReference type="GO" id="GO:0003735">
    <property type="term" value="F:structural constituent of ribosome"/>
    <property type="evidence" value="ECO:0007669"/>
    <property type="project" value="InterPro"/>
</dbReference>
<evidence type="ECO:0000256" key="5">
    <source>
        <dbReference type="HAMAP-Rule" id="MF_00294"/>
    </source>
</evidence>
<evidence type="ECO:0000256" key="3">
    <source>
        <dbReference type="ARBA" id="ARBA00023274"/>
    </source>
</evidence>
<keyword evidence="7" id="KW-1185">Reference proteome</keyword>
<dbReference type="InterPro" id="IPR001705">
    <property type="entry name" value="Ribosomal_bL33"/>
</dbReference>
<dbReference type="Proteomes" id="UP000313395">
    <property type="component" value="Unassembled WGS sequence"/>
</dbReference>
<sequence>MAIRKAALACTVCGSRNYTITPTEKGRTERLEVKKFCRYCGKHTLHKETK</sequence>
<gene>
    <name evidence="5 6" type="primary">rpmG</name>
    <name evidence="6" type="ORF">FHK04_12550</name>
</gene>
<proteinExistence type="inferred from homology"/>
<evidence type="ECO:0000256" key="4">
    <source>
        <dbReference type="ARBA" id="ARBA00035176"/>
    </source>
</evidence>
<protein>
    <recommendedName>
        <fullName evidence="4 5">Large ribosomal subunit protein bL33</fullName>
    </recommendedName>
</protein>
<organism evidence="6 7">
    <name type="scientific">Trichococcus shcherbakoviae subsp. psychrophilus</name>
    <dbReference type="NCBI Taxonomy" id="2585775"/>
    <lineage>
        <taxon>Bacteria</taxon>
        <taxon>Bacillati</taxon>
        <taxon>Bacillota</taxon>
        <taxon>Bacilli</taxon>
        <taxon>Lactobacillales</taxon>
        <taxon>Carnobacteriaceae</taxon>
        <taxon>Trichococcus</taxon>
    </lineage>
</organism>
<dbReference type="HAMAP" id="MF_00294">
    <property type="entry name" value="Ribosomal_bL33"/>
    <property type="match status" value="1"/>
</dbReference>
<dbReference type="Gene3D" id="2.20.28.120">
    <property type="entry name" value="Ribosomal protein L33"/>
    <property type="match status" value="1"/>
</dbReference>
<dbReference type="Pfam" id="PF00471">
    <property type="entry name" value="Ribosomal_L33"/>
    <property type="match status" value="1"/>
</dbReference>
<accession>A0A5C5E5U6</accession>
<name>A0A5C5E5U6_9LACT</name>
<keyword evidence="2 5" id="KW-0689">Ribosomal protein</keyword>
<dbReference type="NCBIfam" id="NF001764">
    <property type="entry name" value="PRK00504.1"/>
    <property type="match status" value="1"/>
</dbReference>
<dbReference type="GO" id="GO:1990904">
    <property type="term" value="C:ribonucleoprotein complex"/>
    <property type="evidence" value="ECO:0007669"/>
    <property type="project" value="UniProtKB-KW"/>
</dbReference>
<dbReference type="InterPro" id="IPR011332">
    <property type="entry name" value="Ribosomal_zn-bd"/>
</dbReference>
<evidence type="ECO:0000313" key="7">
    <source>
        <dbReference type="Proteomes" id="UP000313395"/>
    </source>
</evidence>
<dbReference type="SUPFAM" id="SSF57829">
    <property type="entry name" value="Zn-binding ribosomal proteins"/>
    <property type="match status" value="1"/>
</dbReference>
<dbReference type="RefSeq" id="WP_072763840.1">
    <property type="nucleotide sequence ID" value="NZ_VENO01000004.1"/>
</dbReference>
<evidence type="ECO:0000313" key="6">
    <source>
        <dbReference type="EMBL" id="TNV68329.1"/>
    </source>
</evidence>
<comment type="caution">
    <text evidence="6">The sequence shown here is derived from an EMBL/GenBank/DDBJ whole genome shotgun (WGS) entry which is preliminary data.</text>
</comment>
<reference evidence="6 7" key="1">
    <citation type="submission" date="2019-06" db="EMBL/GenBank/DDBJ databases">
        <title>Description Trichococcus psychrophilus sp. nov., isolated from a cold spring, by genomic and phenotypic analyses.</title>
        <authorList>
            <person name="Zakharyuk A."/>
        </authorList>
    </citation>
    <scope>NUCLEOTIDE SEQUENCE [LARGE SCALE GENOMIC DNA]</scope>
    <source>
        <strain evidence="6 7">SKBG</strain>
    </source>
</reference>
<evidence type="ECO:0000256" key="2">
    <source>
        <dbReference type="ARBA" id="ARBA00022980"/>
    </source>
</evidence>
<comment type="similarity">
    <text evidence="1 5">Belongs to the bacterial ribosomal protein bL33 family.</text>
</comment>